<reference evidence="2 3" key="1">
    <citation type="submission" date="2016-11" db="EMBL/GenBank/DDBJ databases">
        <authorList>
            <person name="Jaros S."/>
            <person name="Januszkiewicz K."/>
            <person name="Wedrychowicz H."/>
        </authorList>
    </citation>
    <scope>NUCLEOTIDE SEQUENCE [LARGE SCALE GENOMIC DNA]</scope>
    <source>
        <strain evidence="2 3">DSM 15212</strain>
    </source>
</reference>
<feature type="transmembrane region" description="Helical" evidence="1">
    <location>
        <begin position="64"/>
        <end position="82"/>
    </location>
</feature>
<dbReference type="EMBL" id="FRAG01000019">
    <property type="protein sequence ID" value="SHJ99659.1"/>
    <property type="molecule type" value="Genomic_DNA"/>
</dbReference>
<sequence>MKKMFYKEKFINFRNRTVSLVNIIFAITILISSIYKGISSWFVVYFFLFILLFNLLYFVVKKRIFESTLFGFLIFLLIYYISK</sequence>
<evidence type="ECO:0000313" key="3">
    <source>
        <dbReference type="Proteomes" id="UP000184465"/>
    </source>
</evidence>
<keyword evidence="1" id="KW-0472">Membrane</keyword>
<gene>
    <name evidence="2" type="ORF">SAMN02745912_01902</name>
</gene>
<evidence type="ECO:0000313" key="2">
    <source>
        <dbReference type="EMBL" id="SHJ99659.1"/>
    </source>
</evidence>
<protein>
    <submittedName>
        <fullName evidence="2">Uncharacterized protein</fullName>
    </submittedName>
</protein>
<dbReference type="AlphaFoldDB" id="A0A1M6NV73"/>
<dbReference type="Proteomes" id="UP000184465">
    <property type="component" value="Unassembled WGS sequence"/>
</dbReference>
<feature type="transmembrane region" description="Helical" evidence="1">
    <location>
        <begin position="41"/>
        <end position="59"/>
    </location>
</feature>
<feature type="transmembrane region" description="Helical" evidence="1">
    <location>
        <begin position="20"/>
        <end position="35"/>
    </location>
</feature>
<organism evidence="2 3">
    <name type="scientific">Paramaledivibacter caminithermalis (strain DSM 15212 / CIP 107654 / DViRD3)</name>
    <name type="common">Clostridium caminithermale</name>
    <dbReference type="NCBI Taxonomy" id="1121301"/>
    <lineage>
        <taxon>Bacteria</taxon>
        <taxon>Bacillati</taxon>
        <taxon>Bacillota</taxon>
        <taxon>Clostridia</taxon>
        <taxon>Peptostreptococcales</taxon>
        <taxon>Caminicellaceae</taxon>
        <taxon>Paramaledivibacter</taxon>
    </lineage>
</organism>
<proteinExistence type="predicted"/>
<dbReference type="STRING" id="1121301.SAMN02745912_01902"/>
<evidence type="ECO:0000256" key="1">
    <source>
        <dbReference type="SAM" id="Phobius"/>
    </source>
</evidence>
<accession>A0A1M6NV73</accession>
<keyword evidence="3" id="KW-1185">Reference proteome</keyword>
<keyword evidence="1" id="KW-0812">Transmembrane</keyword>
<keyword evidence="1" id="KW-1133">Transmembrane helix</keyword>
<name>A0A1M6NV73_PARC5</name>